<dbReference type="SUPFAM" id="SSF102712">
    <property type="entry name" value="JAB1/MPN domain"/>
    <property type="match status" value="1"/>
</dbReference>
<accession>A0A495QX01</accession>
<organism evidence="1 2">
    <name type="scientific">Actinomadura pelletieri DSM 43383</name>
    <dbReference type="NCBI Taxonomy" id="1120940"/>
    <lineage>
        <taxon>Bacteria</taxon>
        <taxon>Bacillati</taxon>
        <taxon>Actinomycetota</taxon>
        <taxon>Actinomycetes</taxon>
        <taxon>Streptosporangiales</taxon>
        <taxon>Thermomonosporaceae</taxon>
        <taxon>Actinomadura</taxon>
    </lineage>
</organism>
<evidence type="ECO:0000313" key="2">
    <source>
        <dbReference type="Proteomes" id="UP000274601"/>
    </source>
</evidence>
<gene>
    <name evidence="1" type="ORF">BZB76_0059</name>
</gene>
<dbReference type="AlphaFoldDB" id="A0A495QX01"/>
<reference evidence="1 2" key="1">
    <citation type="submission" date="2018-10" db="EMBL/GenBank/DDBJ databases">
        <title>Genomic Encyclopedia of Archaeal and Bacterial Type Strains, Phase II (KMG-II): from individual species to whole genera.</title>
        <authorList>
            <person name="Goeker M."/>
        </authorList>
    </citation>
    <scope>NUCLEOTIDE SEQUENCE [LARGE SCALE GENOMIC DNA]</scope>
    <source>
        <strain evidence="1 2">DSM 43383</strain>
    </source>
</reference>
<dbReference type="Proteomes" id="UP000274601">
    <property type="component" value="Unassembled WGS sequence"/>
</dbReference>
<dbReference type="EMBL" id="RBWU01000001">
    <property type="protein sequence ID" value="RKS78642.1"/>
    <property type="molecule type" value="Genomic_DNA"/>
</dbReference>
<evidence type="ECO:0000313" key="1">
    <source>
        <dbReference type="EMBL" id="RKS78642.1"/>
    </source>
</evidence>
<keyword evidence="2" id="KW-1185">Reference proteome</keyword>
<proteinExistence type="predicted"/>
<sequence length="185" mass="20365">MTSRDPTLTIRTDHFEDLLQELARRGEGVRESGAFLLTPIDTAAGSPRPVTDTAYYDDLDPDCLTGGISFGAIGYSALNRYCRRQGVQVAADIHTHPGPLVRQSRIDRDNPMIALPGHVAIIVPHFAQGRILPTDLGVHVFGGAEGWTSTYGRAVTETLLVEPVSKAPSWTFPIIRRLFRMGERR</sequence>
<name>A0A495QX01_9ACTN</name>
<dbReference type="RefSeq" id="WP_121432274.1">
    <property type="nucleotide sequence ID" value="NZ_RBWU01000001.1"/>
</dbReference>
<dbReference type="OrthoDB" id="3367557at2"/>
<comment type="caution">
    <text evidence="1">The sequence shown here is derived from an EMBL/GenBank/DDBJ whole genome shotgun (WGS) entry which is preliminary data.</text>
</comment>
<protein>
    <submittedName>
        <fullName evidence="1">Uncharacterized protein</fullName>
    </submittedName>
</protein>